<dbReference type="PANTHER" id="PTHR42648:SF29">
    <property type="entry name" value="RNA-DIRECTED DNA POLYMERASE"/>
    <property type="match status" value="1"/>
</dbReference>
<evidence type="ECO:0000313" key="4">
    <source>
        <dbReference type="Proteomes" id="UP001497516"/>
    </source>
</evidence>
<evidence type="ECO:0000313" key="3">
    <source>
        <dbReference type="EMBL" id="CAL1380332.1"/>
    </source>
</evidence>
<evidence type="ECO:0000256" key="1">
    <source>
        <dbReference type="SAM" id="MobiDB-lite"/>
    </source>
</evidence>
<feature type="domain" description="Integrase catalytic" evidence="2">
    <location>
        <begin position="1"/>
        <end position="65"/>
    </location>
</feature>
<dbReference type="GO" id="GO:0003676">
    <property type="term" value="F:nucleic acid binding"/>
    <property type="evidence" value="ECO:0007669"/>
    <property type="project" value="InterPro"/>
</dbReference>
<dbReference type="InterPro" id="IPR036397">
    <property type="entry name" value="RNaseH_sf"/>
</dbReference>
<dbReference type="Proteomes" id="UP001497516">
    <property type="component" value="Chromosome 4"/>
</dbReference>
<dbReference type="EMBL" id="OZ034817">
    <property type="protein sequence ID" value="CAL1380332.1"/>
    <property type="molecule type" value="Genomic_DNA"/>
</dbReference>
<dbReference type="SUPFAM" id="SSF53098">
    <property type="entry name" value="Ribonuclease H-like"/>
    <property type="match status" value="1"/>
</dbReference>
<protein>
    <recommendedName>
        <fullName evidence="2">Integrase catalytic domain-containing protein</fullName>
    </recommendedName>
</protein>
<dbReference type="AlphaFoldDB" id="A0AAV2E3T5"/>
<dbReference type="InterPro" id="IPR039537">
    <property type="entry name" value="Retrotran_Ty1/copia-like"/>
</dbReference>
<proteinExistence type="predicted"/>
<name>A0AAV2E3T5_9ROSI</name>
<accession>A0AAV2E3T5</accession>
<dbReference type="Gene3D" id="3.30.420.10">
    <property type="entry name" value="Ribonuclease H-like superfamily/Ribonuclease H"/>
    <property type="match status" value="1"/>
</dbReference>
<organism evidence="3 4">
    <name type="scientific">Linum trigynum</name>
    <dbReference type="NCBI Taxonomy" id="586398"/>
    <lineage>
        <taxon>Eukaryota</taxon>
        <taxon>Viridiplantae</taxon>
        <taxon>Streptophyta</taxon>
        <taxon>Embryophyta</taxon>
        <taxon>Tracheophyta</taxon>
        <taxon>Spermatophyta</taxon>
        <taxon>Magnoliopsida</taxon>
        <taxon>eudicotyledons</taxon>
        <taxon>Gunneridae</taxon>
        <taxon>Pentapetalae</taxon>
        <taxon>rosids</taxon>
        <taxon>fabids</taxon>
        <taxon>Malpighiales</taxon>
        <taxon>Linaceae</taxon>
        <taxon>Linum</taxon>
    </lineage>
</organism>
<dbReference type="PANTHER" id="PTHR42648">
    <property type="entry name" value="TRANSPOSASE, PUTATIVE-RELATED"/>
    <property type="match status" value="1"/>
</dbReference>
<dbReference type="InterPro" id="IPR001584">
    <property type="entry name" value="Integrase_cat-core"/>
</dbReference>
<sequence>MPQQNGVVERKHRHLLDTALVLLFHAGLPSRFWGECVLTAAYLKNRMPIASVLNRTPYKLLLGNKPTYSHLRSLDYLVYSKDNCQGLRKFSERERAGGFVGYPATQQGYRIYDLADKVIYTSRGVTFMEGIFPFRALPSFKGHNSQSTSLLHGSARRQLDDCLDFHVLNQLHYEEPDDISPKSQGANPSTPVEVSHADTLLPSH</sequence>
<dbReference type="InterPro" id="IPR057670">
    <property type="entry name" value="SH3_retrovirus"/>
</dbReference>
<dbReference type="Pfam" id="PF25597">
    <property type="entry name" value="SH3_retrovirus"/>
    <property type="match status" value="1"/>
</dbReference>
<keyword evidence="4" id="KW-1185">Reference proteome</keyword>
<dbReference type="GO" id="GO:0015074">
    <property type="term" value="P:DNA integration"/>
    <property type="evidence" value="ECO:0007669"/>
    <property type="project" value="InterPro"/>
</dbReference>
<feature type="compositionally biased region" description="Polar residues" evidence="1">
    <location>
        <begin position="181"/>
        <end position="192"/>
    </location>
</feature>
<feature type="region of interest" description="Disordered" evidence="1">
    <location>
        <begin position="176"/>
        <end position="204"/>
    </location>
</feature>
<reference evidence="3 4" key="1">
    <citation type="submission" date="2024-04" db="EMBL/GenBank/DDBJ databases">
        <authorList>
            <person name="Fracassetti M."/>
        </authorList>
    </citation>
    <scope>NUCLEOTIDE SEQUENCE [LARGE SCALE GENOMIC DNA]</scope>
</reference>
<evidence type="ECO:0000259" key="2">
    <source>
        <dbReference type="PROSITE" id="PS50994"/>
    </source>
</evidence>
<gene>
    <name evidence="3" type="ORF">LTRI10_LOCUS21785</name>
</gene>
<dbReference type="InterPro" id="IPR012337">
    <property type="entry name" value="RNaseH-like_sf"/>
</dbReference>
<dbReference type="PROSITE" id="PS50994">
    <property type="entry name" value="INTEGRASE"/>
    <property type="match status" value="1"/>
</dbReference>